<reference evidence="2" key="1">
    <citation type="submission" date="2021-07" db="EMBL/GenBank/DDBJ databases">
        <title>New genus and species of the family Alcaligenaceae.</title>
        <authorList>
            <person name="Hahn M.W."/>
        </authorList>
    </citation>
    <scope>NUCLEOTIDE SEQUENCE</scope>
    <source>
        <strain evidence="2">LF4-65</strain>
    </source>
</reference>
<proteinExistence type="predicted"/>
<name>A0A953N7Y4_9BURK</name>
<dbReference type="RefSeq" id="WP_259660117.1">
    <property type="nucleotide sequence ID" value="NZ_JAHXRI010000006.1"/>
</dbReference>
<evidence type="ECO:0000313" key="2">
    <source>
        <dbReference type="EMBL" id="MBZ1349693.1"/>
    </source>
</evidence>
<evidence type="ECO:0000313" key="3">
    <source>
        <dbReference type="Proteomes" id="UP000739565"/>
    </source>
</evidence>
<dbReference type="InterPro" id="IPR006016">
    <property type="entry name" value="UspA"/>
</dbReference>
<sequence length="142" mass="16213">MANILVPVHPGQDTQWVARYLAKLHQRERIRVHLLTIRPKYTGLVGLFFSCADLIEFNRKDGDDALQPMRLVLDATGIPYNTHQVNGRTVDEIAKFAKENYCPQIVIGPARSHWVNELLFGSLTRRVEAMMRISSDKPCEVL</sequence>
<dbReference type="InterPro" id="IPR014729">
    <property type="entry name" value="Rossmann-like_a/b/a_fold"/>
</dbReference>
<dbReference type="Gene3D" id="3.40.50.620">
    <property type="entry name" value="HUPs"/>
    <property type="match status" value="1"/>
</dbReference>
<dbReference type="SUPFAM" id="SSF52402">
    <property type="entry name" value="Adenine nucleotide alpha hydrolases-like"/>
    <property type="match status" value="1"/>
</dbReference>
<protein>
    <submittedName>
        <fullName evidence="2">Universal stress protein</fullName>
    </submittedName>
</protein>
<dbReference type="CDD" id="cd00293">
    <property type="entry name" value="USP-like"/>
    <property type="match status" value="1"/>
</dbReference>
<keyword evidence="3" id="KW-1185">Reference proteome</keyword>
<accession>A0A953N7Y4</accession>
<dbReference type="EMBL" id="JAHXRI010000006">
    <property type="protein sequence ID" value="MBZ1349693.1"/>
    <property type="molecule type" value="Genomic_DNA"/>
</dbReference>
<dbReference type="Proteomes" id="UP000739565">
    <property type="component" value="Unassembled WGS sequence"/>
</dbReference>
<comment type="caution">
    <text evidence="2">The sequence shown here is derived from an EMBL/GenBank/DDBJ whole genome shotgun (WGS) entry which is preliminary data.</text>
</comment>
<feature type="domain" description="UspA" evidence="1">
    <location>
        <begin position="3"/>
        <end position="127"/>
    </location>
</feature>
<dbReference type="AlphaFoldDB" id="A0A953N7Y4"/>
<gene>
    <name evidence="2" type="ORF">KZZ10_03465</name>
</gene>
<organism evidence="2 3">
    <name type="scientific">Zwartia hollandica</name>
    <dbReference type="NCBI Taxonomy" id="324606"/>
    <lineage>
        <taxon>Bacteria</taxon>
        <taxon>Pseudomonadati</taxon>
        <taxon>Pseudomonadota</taxon>
        <taxon>Betaproteobacteria</taxon>
        <taxon>Burkholderiales</taxon>
        <taxon>Alcaligenaceae</taxon>
        <taxon>Zwartia</taxon>
    </lineage>
</organism>
<evidence type="ECO:0000259" key="1">
    <source>
        <dbReference type="Pfam" id="PF00582"/>
    </source>
</evidence>
<dbReference type="Pfam" id="PF00582">
    <property type="entry name" value="Usp"/>
    <property type="match status" value="1"/>
</dbReference>